<name>A0ABT2RML3_9FIRM</name>
<keyword evidence="2" id="KW-1185">Reference proteome</keyword>
<evidence type="ECO:0000313" key="1">
    <source>
        <dbReference type="EMBL" id="MCU6686649.1"/>
    </source>
</evidence>
<evidence type="ECO:0000313" key="2">
    <source>
        <dbReference type="Proteomes" id="UP001652431"/>
    </source>
</evidence>
<accession>A0ABT2RML3</accession>
<comment type="caution">
    <text evidence="1">The sequence shown here is derived from an EMBL/GenBank/DDBJ whole genome shotgun (WGS) entry which is preliminary data.</text>
</comment>
<proteinExistence type="predicted"/>
<organism evidence="1 2">
    <name type="scientific">Dorea acetigenes</name>
    <dbReference type="NCBI Taxonomy" id="2981787"/>
    <lineage>
        <taxon>Bacteria</taxon>
        <taxon>Bacillati</taxon>
        <taxon>Bacillota</taxon>
        <taxon>Clostridia</taxon>
        <taxon>Lachnospirales</taxon>
        <taxon>Lachnospiraceae</taxon>
        <taxon>Dorea</taxon>
    </lineage>
</organism>
<protein>
    <recommendedName>
        <fullName evidence="3">DUF4062 domain-containing protein</fullName>
    </recommendedName>
</protein>
<sequence>MPRVGITAYDLLISCPGDVNQFIDIIRECVDNFNRVYGNINNMEIATKHWSTDSYPQSGDKPQELLNKQFVRECDAAVAIFWTKFGTPTDKYGSGTEEEIEEMLSSNKQVFMYFLDAPINPSNVDMEQYKKVQAFKEKYKDRGIYFIVKDEHELRQLFTNHLGMHFLPLAVGQKTLFEKKESPVLKIKAASLEEDKGADVEYSGFSECKMVKDKRKSIISKFALLQQGYLNAREKENTEDIEKKENPLLINTPDLNKLLGKSDFMAGKITDADIADRWKSTICKFAKENDIEIEDSFWNVGNLKKRVSTLVPFYGGSGTTFEGSEEEKKRYDSIRELYWAIVDYYEYISFFEKVDKQGLVDLTVANIGNTFDEDIDVKIIIKKNHVCKIKDIAVPESNIIEEILKMRFLEYAYQIECNDIVVEYTGYPLQTPSMPLIADNPFTRPSAQEEYNRNKEEYMEKLNRIFCYEYYEKEDVDILVFHIGYLKHNTVMAFPSVLVFKEIPDFIDYEISSKYVADVVKGTVEIRK</sequence>
<evidence type="ECO:0008006" key="3">
    <source>
        <dbReference type="Google" id="ProtNLM"/>
    </source>
</evidence>
<dbReference type="RefSeq" id="WP_227191768.1">
    <property type="nucleotide sequence ID" value="NZ_JAOQJU010000008.1"/>
</dbReference>
<gene>
    <name evidence="1" type="ORF">OCV99_08820</name>
</gene>
<reference evidence="1 2" key="1">
    <citation type="journal article" date="2021" name="ISME Commun">
        <title>Automated analysis of genomic sequences facilitates high-throughput and comprehensive description of bacteria.</title>
        <authorList>
            <person name="Hitch T.C.A."/>
        </authorList>
    </citation>
    <scope>NUCLEOTIDE SEQUENCE [LARGE SCALE GENOMIC DNA]</scope>
    <source>
        <strain evidence="1 2">Sanger_03</strain>
    </source>
</reference>
<dbReference type="EMBL" id="JAOQJU010000008">
    <property type="protein sequence ID" value="MCU6686649.1"/>
    <property type="molecule type" value="Genomic_DNA"/>
</dbReference>
<dbReference type="Proteomes" id="UP001652431">
    <property type="component" value="Unassembled WGS sequence"/>
</dbReference>